<dbReference type="EMBL" id="JACRSR010000006">
    <property type="protein sequence ID" value="MBC8532263.1"/>
    <property type="molecule type" value="Genomic_DNA"/>
</dbReference>
<sequence>MEFAEYIIGDALILVPALWIVGALIKHAFVSVPNWTIPFVLLVLGIGGAMGLMGPSVESVIQGVLVTGAAVLGNQLVKQGAKVQKGSN</sequence>
<comment type="caution">
    <text evidence="2">The sequence shown here is derived from an EMBL/GenBank/DDBJ whole genome shotgun (WGS) entry which is preliminary data.</text>
</comment>
<gene>
    <name evidence="2" type="ORF">H8696_10445</name>
</gene>
<reference evidence="2" key="1">
    <citation type="submission" date="2020-08" db="EMBL/GenBank/DDBJ databases">
        <title>Genome public.</title>
        <authorList>
            <person name="Liu C."/>
            <person name="Sun Q."/>
        </authorList>
    </citation>
    <scope>NUCLEOTIDE SEQUENCE</scope>
    <source>
        <strain evidence="2">NSJ-53</strain>
    </source>
</reference>
<evidence type="ECO:0000256" key="1">
    <source>
        <dbReference type="SAM" id="Phobius"/>
    </source>
</evidence>
<organism evidence="2 3">
    <name type="scientific">Gehongia tenuis</name>
    <dbReference type="NCBI Taxonomy" id="2763655"/>
    <lineage>
        <taxon>Bacteria</taxon>
        <taxon>Bacillati</taxon>
        <taxon>Bacillota</taxon>
        <taxon>Clostridia</taxon>
        <taxon>Christensenellales</taxon>
        <taxon>Christensenellaceae</taxon>
        <taxon>Gehongia</taxon>
    </lineage>
</organism>
<keyword evidence="1" id="KW-0472">Membrane</keyword>
<keyword evidence="3" id="KW-1185">Reference proteome</keyword>
<accession>A0A926HQI9</accession>
<dbReference type="AlphaFoldDB" id="A0A926HQI9"/>
<keyword evidence="1" id="KW-1133">Transmembrane helix</keyword>
<feature type="transmembrane region" description="Helical" evidence="1">
    <location>
        <begin position="32"/>
        <end position="53"/>
    </location>
</feature>
<dbReference type="InterPro" id="IPR032111">
    <property type="entry name" value="Clostridium_phage_holin"/>
</dbReference>
<dbReference type="RefSeq" id="WP_249317376.1">
    <property type="nucleotide sequence ID" value="NZ_JACRSR010000006.1"/>
</dbReference>
<dbReference type="Proteomes" id="UP000623172">
    <property type="component" value="Unassembled WGS sequence"/>
</dbReference>
<name>A0A926HQI9_9FIRM</name>
<dbReference type="Pfam" id="PF16079">
    <property type="entry name" value="Phage_holin_5_2"/>
    <property type="match status" value="1"/>
</dbReference>
<evidence type="ECO:0000313" key="2">
    <source>
        <dbReference type="EMBL" id="MBC8532263.1"/>
    </source>
</evidence>
<feature type="transmembrane region" description="Helical" evidence="1">
    <location>
        <begin position="6"/>
        <end position="25"/>
    </location>
</feature>
<keyword evidence="1" id="KW-0812">Transmembrane</keyword>
<protein>
    <submittedName>
        <fullName evidence="2">Phage holin family protein</fullName>
    </submittedName>
</protein>
<proteinExistence type="predicted"/>
<evidence type="ECO:0000313" key="3">
    <source>
        <dbReference type="Proteomes" id="UP000623172"/>
    </source>
</evidence>